<keyword evidence="4 6" id="KW-0472">Membrane</keyword>
<feature type="region of interest" description="Disordered" evidence="5">
    <location>
        <begin position="531"/>
        <end position="588"/>
    </location>
</feature>
<dbReference type="EMBL" id="KV425956">
    <property type="protein sequence ID" value="KZV95511.1"/>
    <property type="molecule type" value="Genomic_DNA"/>
</dbReference>
<feature type="transmembrane region" description="Helical" evidence="6">
    <location>
        <begin position="329"/>
        <end position="356"/>
    </location>
</feature>
<dbReference type="PANTHER" id="PTHR15549">
    <property type="entry name" value="PAIRED IMMUNOGLOBULIN-LIKE TYPE 2 RECEPTOR"/>
    <property type="match status" value="1"/>
</dbReference>
<dbReference type="GO" id="GO:0016020">
    <property type="term" value="C:membrane"/>
    <property type="evidence" value="ECO:0007669"/>
    <property type="project" value="UniProtKB-SubCell"/>
</dbReference>
<reference evidence="7 8" key="1">
    <citation type="journal article" date="2016" name="Mol. Biol. Evol.">
        <title>Comparative Genomics of Early-Diverging Mushroom-Forming Fungi Provides Insights into the Origins of Lignocellulose Decay Capabilities.</title>
        <authorList>
            <person name="Nagy L.G."/>
            <person name="Riley R."/>
            <person name="Tritt A."/>
            <person name="Adam C."/>
            <person name="Daum C."/>
            <person name="Floudas D."/>
            <person name="Sun H."/>
            <person name="Yadav J.S."/>
            <person name="Pangilinan J."/>
            <person name="Larsson K.H."/>
            <person name="Matsuura K."/>
            <person name="Barry K."/>
            <person name="Labutti K."/>
            <person name="Kuo R."/>
            <person name="Ohm R.A."/>
            <person name="Bhattacharya S.S."/>
            <person name="Shirouzu T."/>
            <person name="Yoshinaga Y."/>
            <person name="Martin F.M."/>
            <person name="Grigoriev I.V."/>
            <person name="Hibbett D.S."/>
        </authorList>
    </citation>
    <scope>NUCLEOTIDE SEQUENCE [LARGE SCALE GENOMIC DNA]</scope>
    <source>
        <strain evidence="7 8">HHB12029</strain>
    </source>
</reference>
<dbReference type="GO" id="GO:0071944">
    <property type="term" value="C:cell periphery"/>
    <property type="evidence" value="ECO:0007669"/>
    <property type="project" value="UniProtKB-ARBA"/>
</dbReference>
<evidence type="ECO:0000313" key="7">
    <source>
        <dbReference type="EMBL" id="KZV95511.1"/>
    </source>
</evidence>
<evidence type="ECO:0000256" key="5">
    <source>
        <dbReference type="SAM" id="MobiDB-lite"/>
    </source>
</evidence>
<gene>
    <name evidence="7" type="ORF">EXIGLDRAFT_834324</name>
</gene>
<dbReference type="InParanoid" id="A0A165JY76"/>
<dbReference type="OrthoDB" id="2984396at2759"/>
<feature type="compositionally biased region" description="Polar residues" evidence="5">
    <location>
        <begin position="475"/>
        <end position="495"/>
    </location>
</feature>
<dbReference type="PANTHER" id="PTHR15549:SF26">
    <property type="entry name" value="AXIAL BUDDING PATTERN PROTEIN 2-RELATED"/>
    <property type="match status" value="1"/>
</dbReference>
<name>A0A165JY76_EXIGL</name>
<evidence type="ECO:0000256" key="6">
    <source>
        <dbReference type="SAM" id="Phobius"/>
    </source>
</evidence>
<evidence type="ECO:0000313" key="8">
    <source>
        <dbReference type="Proteomes" id="UP000077266"/>
    </source>
</evidence>
<dbReference type="Proteomes" id="UP000077266">
    <property type="component" value="Unassembled WGS sequence"/>
</dbReference>
<proteinExistence type="predicted"/>
<comment type="subcellular location">
    <subcellularLocation>
        <location evidence="1">Membrane</location>
        <topology evidence="1">Single-pass membrane protein</topology>
    </subcellularLocation>
</comment>
<evidence type="ECO:0000256" key="2">
    <source>
        <dbReference type="ARBA" id="ARBA00022692"/>
    </source>
</evidence>
<organism evidence="7 8">
    <name type="scientific">Exidia glandulosa HHB12029</name>
    <dbReference type="NCBI Taxonomy" id="1314781"/>
    <lineage>
        <taxon>Eukaryota</taxon>
        <taxon>Fungi</taxon>
        <taxon>Dikarya</taxon>
        <taxon>Basidiomycota</taxon>
        <taxon>Agaricomycotina</taxon>
        <taxon>Agaricomycetes</taxon>
        <taxon>Auriculariales</taxon>
        <taxon>Exidiaceae</taxon>
        <taxon>Exidia</taxon>
    </lineage>
</organism>
<feature type="compositionally biased region" description="Low complexity" evidence="5">
    <location>
        <begin position="552"/>
        <end position="565"/>
    </location>
</feature>
<feature type="compositionally biased region" description="Pro residues" evidence="5">
    <location>
        <begin position="398"/>
        <end position="407"/>
    </location>
</feature>
<feature type="compositionally biased region" description="Gly residues" evidence="5">
    <location>
        <begin position="284"/>
        <end position="299"/>
    </location>
</feature>
<evidence type="ECO:0000256" key="4">
    <source>
        <dbReference type="ARBA" id="ARBA00023136"/>
    </source>
</evidence>
<evidence type="ECO:0000256" key="1">
    <source>
        <dbReference type="ARBA" id="ARBA00004167"/>
    </source>
</evidence>
<sequence>MASHNVLWNLTVPDTSLAIDYSDFNRDCPINNGVLQCTSGSAHVSNSTSSSLTIRFFGTAIYLFGNVDGGTQYTLQLDDKPATQTQPQPGNLLGSFTNLPNKPNDADDDLLHSLTLSATRFKEGSILRFNGAIISVDTGSPSAKVSVTKYTLTDQNANVVLTPGWAKNASYIQSGTAFAQHATVNFEGVGVMVYGLCSNTRQDFGNDYGEVSTDVDSFAPFVSDSSDGNLFETRPYIADDCLMYFSTSLSQGAHNLTYNSNLDNVFLKRFEVVSVDGAGGGSIEGTNNGGGVSVGGGLPGSNSGTGDSGSDVSAGNNGPNAAEGVAKALGLSIGAIIGIAFAVVGVLIFVGIAVCVTRRRRKARLYANMSSTSLQPITQKYSNAATPMDSQVALQPTFAPPPGPPPHLTRVPQPSSASNYAPPPGPPPSAQHASAPVRATSMVSRSSAWSSHGSQATTDRSSSTRRPQPYAIATSVPTESSGPSPSTIHARSPQDSVEDPYAGMASYHPDPFAFAGRGVVLSADGVHTYDDPAVPPKLHQERMAAPVHRTGESSGSSSSGPGRHSTMGGGGDDAPPPIYEETPGESRI</sequence>
<accession>A0A165JY76</accession>
<feature type="compositionally biased region" description="Low complexity" evidence="5">
    <location>
        <begin position="300"/>
        <end position="315"/>
    </location>
</feature>
<keyword evidence="3 6" id="KW-1133">Transmembrane helix</keyword>
<keyword evidence="2 6" id="KW-0812">Transmembrane</keyword>
<keyword evidence="8" id="KW-1185">Reference proteome</keyword>
<evidence type="ECO:0000256" key="3">
    <source>
        <dbReference type="ARBA" id="ARBA00022989"/>
    </source>
</evidence>
<feature type="region of interest" description="Disordered" evidence="5">
    <location>
        <begin position="284"/>
        <end position="316"/>
    </location>
</feature>
<dbReference type="InterPro" id="IPR051694">
    <property type="entry name" value="Immunoregulatory_rcpt-like"/>
</dbReference>
<feature type="region of interest" description="Disordered" evidence="5">
    <location>
        <begin position="393"/>
        <end position="504"/>
    </location>
</feature>
<dbReference type="AlphaFoldDB" id="A0A165JY76"/>
<protein>
    <submittedName>
        <fullName evidence="7">Uncharacterized protein</fullName>
    </submittedName>
</protein>
<feature type="compositionally biased region" description="Polar residues" evidence="5">
    <location>
        <begin position="441"/>
        <end position="466"/>
    </location>
</feature>